<dbReference type="Pfam" id="PF08543">
    <property type="entry name" value="Phos_pyr_kin"/>
    <property type="match status" value="1"/>
</dbReference>
<accession>A0A7C2FE45</accession>
<dbReference type="PANTHER" id="PTHR20858:SF17">
    <property type="entry name" value="HYDROXYMETHYLPYRIMIDINE_PHOSPHOMETHYLPYRIMIDINE KINASE THI20-RELATED"/>
    <property type="match status" value="1"/>
</dbReference>
<dbReference type="InterPro" id="IPR004399">
    <property type="entry name" value="HMP/HMP-P_kinase_dom"/>
</dbReference>
<dbReference type="GO" id="GO:0008902">
    <property type="term" value="F:hydroxymethylpyrimidine kinase activity"/>
    <property type="evidence" value="ECO:0007669"/>
    <property type="project" value="UniProtKB-EC"/>
</dbReference>
<name>A0A7C2FE45_9CREN</name>
<protein>
    <submittedName>
        <fullName evidence="6">Bifunctional hydroxymethylpyrimidine kinase/phosphomethylpyrimidine kinase</fullName>
        <ecNumber evidence="6">2.7.1.49</ecNumber>
        <ecNumber evidence="6">2.7.4.7</ecNumber>
    </submittedName>
</protein>
<evidence type="ECO:0000256" key="2">
    <source>
        <dbReference type="ARBA" id="ARBA00022741"/>
    </source>
</evidence>
<sequence>MTACKKVPVAMTIAGSDSGGGAGIEADLKTFSILGVHGTVAITSVTAQNTLTVSAIFDLPGWMVYEQIRTVYEDMGVDAAKTGMLSNTEIISSVSKAVKNFEIKLVVDPVMVAKSGARLLREDAVDALKNQLLPLALIVTPNAFEAEILAGFKVESIQDAEKAARVIHEKYGVPAVVVKGGHLKHEEVVDVLYYNGEIHHLRSRRFPHGCFHGAGCAYSAAITAFLAKGYSVVEAVKASKNFIDMAIDRGVKVGKGHCPVNPMAYIEALGLTDHTRAPQQPLYHPRGSIV</sequence>
<keyword evidence="3 6" id="KW-0418">Kinase</keyword>
<dbReference type="InterPro" id="IPR029056">
    <property type="entry name" value="Ribokinase-like"/>
</dbReference>
<dbReference type="EMBL" id="DSJT01000008">
    <property type="protein sequence ID" value="HEF87101.1"/>
    <property type="molecule type" value="Genomic_DNA"/>
</dbReference>
<dbReference type="FunFam" id="3.40.1190.20:FF:000003">
    <property type="entry name" value="Phosphomethylpyrimidine kinase ThiD"/>
    <property type="match status" value="1"/>
</dbReference>
<proteinExistence type="predicted"/>
<dbReference type="GO" id="GO:0005829">
    <property type="term" value="C:cytosol"/>
    <property type="evidence" value="ECO:0007669"/>
    <property type="project" value="TreeGrafter"/>
</dbReference>
<dbReference type="Gene3D" id="3.40.1190.20">
    <property type="match status" value="1"/>
</dbReference>
<dbReference type="EC" id="2.7.4.7" evidence="6"/>
<dbReference type="PANTHER" id="PTHR20858">
    <property type="entry name" value="PHOSPHOMETHYLPYRIMIDINE KINASE"/>
    <property type="match status" value="1"/>
</dbReference>
<keyword evidence="1 6" id="KW-0808">Transferase</keyword>
<evidence type="ECO:0000313" key="6">
    <source>
        <dbReference type="EMBL" id="HEF87101.1"/>
    </source>
</evidence>
<evidence type="ECO:0000259" key="5">
    <source>
        <dbReference type="Pfam" id="PF08543"/>
    </source>
</evidence>
<dbReference type="AlphaFoldDB" id="A0A7C2FE45"/>
<evidence type="ECO:0000256" key="4">
    <source>
        <dbReference type="ARBA" id="ARBA00022840"/>
    </source>
</evidence>
<dbReference type="CDD" id="cd01169">
    <property type="entry name" value="HMPP_kinase"/>
    <property type="match status" value="1"/>
</dbReference>
<comment type="caution">
    <text evidence="6">The sequence shown here is derived from an EMBL/GenBank/DDBJ whole genome shotgun (WGS) entry which is preliminary data.</text>
</comment>
<dbReference type="EC" id="2.7.1.49" evidence="6"/>
<evidence type="ECO:0000256" key="1">
    <source>
        <dbReference type="ARBA" id="ARBA00022679"/>
    </source>
</evidence>
<dbReference type="NCBIfam" id="TIGR00097">
    <property type="entry name" value="HMP-P_kinase"/>
    <property type="match status" value="1"/>
</dbReference>
<keyword evidence="4" id="KW-0067">ATP-binding</keyword>
<feature type="domain" description="Pyridoxamine kinase/Phosphomethylpyrimidine kinase" evidence="5">
    <location>
        <begin position="17"/>
        <end position="261"/>
    </location>
</feature>
<organism evidence="6">
    <name type="scientific">Thermosphaera aggregans</name>
    <dbReference type="NCBI Taxonomy" id="54254"/>
    <lineage>
        <taxon>Archaea</taxon>
        <taxon>Thermoproteota</taxon>
        <taxon>Thermoprotei</taxon>
        <taxon>Desulfurococcales</taxon>
        <taxon>Desulfurococcaceae</taxon>
        <taxon>Thermosphaera</taxon>
    </lineage>
</organism>
<reference evidence="6" key="1">
    <citation type="journal article" date="2020" name="mSystems">
        <title>Genome- and Community-Level Interaction Insights into Carbon Utilization and Element Cycling Functions of Hydrothermarchaeota in Hydrothermal Sediment.</title>
        <authorList>
            <person name="Zhou Z."/>
            <person name="Liu Y."/>
            <person name="Xu W."/>
            <person name="Pan J."/>
            <person name="Luo Z.H."/>
            <person name="Li M."/>
        </authorList>
    </citation>
    <scope>NUCLEOTIDE SEQUENCE [LARGE SCALE GENOMIC DNA]</scope>
    <source>
        <strain evidence="6">SpSt-23</strain>
    </source>
</reference>
<dbReference type="InterPro" id="IPR013749">
    <property type="entry name" value="PM/HMP-P_kinase-1"/>
</dbReference>
<dbReference type="GO" id="GO:0005524">
    <property type="term" value="F:ATP binding"/>
    <property type="evidence" value="ECO:0007669"/>
    <property type="project" value="UniProtKB-KW"/>
</dbReference>
<gene>
    <name evidence="6" type="primary">thiD</name>
    <name evidence="6" type="ORF">ENP55_02120</name>
</gene>
<evidence type="ECO:0000256" key="3">
    <source>
        <dbReference type="ARBA" id="ARBA00022777"/>
    </source>
</evidence>
<dbReference type="GO" id="GO:0008972">
    <property type="term" value="F:phosphomethylpyrimidine kinase activity"/>
    <property type="evidence" value="ECO:0007669"/>
    <property type="project" value="UniProtKB-EC"/>
</dbReference>
<keyword evidence="2" id="KW-0547">Nucleotide-binding</keyword>
<dbReference type="SUPFAM" id="SSF53613">
    <property type="entry name" value="Ribokinase-like"/>
    <property type="match status" value="1"/>
</dbReference>
<dbReference type="GO" id="GO:0009228">
    <property type="term" value="P:thiamine biosynthetic process"/>
    <property type="evidence" value="ECO:0007669"/>
    <property type="project" value="InterPro"/>
</dbReference>